<protein>
    <submittedName>
        <fullName evidence="1">Uncharacterized protein</fullName>
    </submittedName>
</protein>
<dbReference type="EMBL" id="GGEC01080458">
    <property type="protein sequence ID" value="MBX60942.1"/>
    <property type="molecule type" value="Transcribed_RNA"/>
</dbReference>
<accession>A0A2P2Q1X6</accession>
<reference evidence="1" key="1">
    <citation type="submission" date="2018-02" db="EMBL/GenBank/DDBJ databases">
        <title>Rhizophora mucronata_Transcriptome.</title>
        <authorList>
            <person name="Meera S.P."/>
            <person name="Sreeshan A."/>
            <person name="Augustine A."/>
        </authorList>
    </citation>
    <scope>NUCLEOTIDE SEQUENCE</scope>
    <source>
        <tissue evidence="1">Leaf</tissue>
    </source>
</reference>
<name>A0A2P2Q1X6_RHIMU</name>
<proteinExistence type="predicted"/>
<evidence type="ECO:0000313" key="1">
    <source>
        <dbReference type="EMBL" id="MBX60942.1"/>
    </source>
</evidence>
<sequence>MASSKKFICWRSRRK</sequence>
<organism evidence="1">
    <name type="scientific">Rhizophora mucronata</name>
    <name type="common">Asiatic mangrove</name>
    <dbReference type="NCBI Taxonomy" id="61149"/>
    <lineage>
        <taxon>Eukaryota</taxon>
        <taxon>Viridiplantae</taxon>
        <taxon>Streptophyta</taxon>
        <taxon>Embryophyta</taxon>
        <taxon>Tracheophyta</taxon>
        <taxon>Spermatophyta</taxon>
        <taxon>Magnoliopsida</taxon>
        <taxon>eudicotyledons</taxon>
        <taxon>Gunneridae</taxon>
        <taxon>Pentapetalae</taxon>
        <taxon>rosids</taxon>
        <taxon>fabids</taxon>
        <taxon>Malpighiales</taxon>
        <taxon>Rhizophoraceae</taxon>
        <taxon>Rhizophora</taxon>
    </lineage>
</organism>